<organism evidence="4 5">
    <name type="scientific">Gordonia rubripertincta</name>
    <name type="common">Rhodococcus corallinus</name>
    <dbReference type="NCBI Taxonomy" id="36822"/>
    <lineage>
        <taxon>Bacteria</taxon>
        <taxon>Bacillati</taxon>
        <taxon>Actinomycetota</taxon>
        <taxon>Actinomycetes</taxon>
        <taxon>Mycobacteriales</taxon>
        <taxon>Gordoniaceae</taxon>
        <taxon>Gordonia</taxon>
    </lineage>
</organism>
<evidence type="ECO:0000313" key="5">
    <source>
        <dbReference type="Proteomes" id="UP001067235"/>
    </source>
</evidence>
<dbReference type="Gene3D" id="3.30.505.20">
    <property type="match status" value="2"/>
</dbReference>
<proteinExistence type="predicted"/>
<reference evidence="4" key="1">
    <citation type="submission" date="2022-12" db="EMBL/GenBank/DDBJ databases">
        <authorList>
            <person name="Krivoruchko A.V."/>
            <person name="Elkin A."/>
        </authorList>
    </citation>
    <scope>NUCLEOTIDE SEQUENCE</scope>
    <source>
        <strain evidence="4">IEGM 1388</strain>
    </source>
</reference>
<evidence type="ECO:0000256" key="2">
    <source>
        <dbReference type="SAM" id="SignalP"/>
    </source>
</evidence>
<feature type="signal peptide" evidence="2">
    <location>
        <begin position="1"/>
        <end position="27"/>
    </location>
</feature>
<gene>
    <name evidence="4" type="ORF">O4213_13345</name>
</gene>
<dbReference type="EMBL" id="JAPWIE010000003">
    <property type="protein sequence ID" value="MCZ4550974.1"/>
    <property type="molecule type" value="Genomic_DNA"/>
</dbReference>
<sequence>MPKKTIVIVGVASAAVLALGGTGIAYAVTDGFGGSDDLSGSDLDRATSAAIAEVGGGSVTSADRDDDGGITTYDLDVIGPDGVEYEITLDEGFTVLKVDRDDDDAAPTNGEQTAPAAAPTPAPPVAAPVDPDDLVGDELQRASDAAIAAAGGGTVTDAERSDDPGHAFDVEVRLADGSEVDVDLDENFGVLSTDTGR</sequence>
<feature type="region of interest" description="Disordered" evidence="1">
    <location>
        <begin position="100"/>
        <end position="135"/>
    </location>
</feature>
<feature type="chain" id="PRO_5046198818" description="PepSY domain-containing protein" evidence="2">
    <location>
        <begin position="28"/>
        <end position="197"/>
    </location>
</feature>
<dbReference type="Proteomes" id="UP001067235">
    <property type="component" value="Unassembled WGS sequence"/>
</dbReference>
<keyword evidence="5" id="KW-1185">Reference proteome</keyword>
<comment type="caution">
    <text evidence="4">The sequence shown here is derived from an EMBL/GenBank/DDBJ whole genome shotgun (WGS) entry which is preliminary data.</text>
</comment>
<evidence type="ECO:0000313" key="4">
    <source>
        <dbReference type="EMBL" id="MCZ4550974.1"/>
    </source>
</evidence>
<evidence type="ECO:0000259" key="3">
    <source>
        <dbReference type="Pfam" id="PF03413"/>
    </source>
</evidence>
<accession>A0ABT4MVY4</accession>
<dbReference type="RefSeq" id="WP_301571582.1">
    <property type="nucleotide sequence ID" value="NZ_JAPWIE010000003.1"/>
</dbReference>
<evidence type="ECO:0000256" key="1">
    <source>
        <dbReference type="SAM" id="MobiDB-lite"/>
    </source>
</evidence>
<feature type="domain" description="PepSY" evidence="3">
    <location>
        <begin position="43"/>
        <end position="90"/>
    </location>
</feature>
<protein>
    <recommendedName>
        <fullName evidence="3">PepSY domain-containing protein</fullName>
    </recommendedName>
</protein>
<dbReference type="InterPro" id="IPR025711">
    <property type="entry name" value="PepSY"/>
</dbReference>
<keyword evidence="2" id="KW-0732">Signal</keyword>
<dbReference type="Pfam" id="PF03413">
    <property type="entry name" value="PepSY"/>
    <property type="match status" value="1"/>
</dbReference>
<name>A0ABT4MVY4_GORRU</name>
<feature type="compositionally biased region" description="Basic and acidic residues" evidence="1">
    <location>
        <begin position="157"/>
        <end position="167"/>
    </location>
</feature>
<feature type="region of interest" description="Disordered" evidence="1">
    <location>
        <begin position="148"/>
        <end position="167"/>
    </location>
</feature>